<organism evidence="2 3">
    <name type="scientific">Trichlorobacter thiogenes</name>
    <dbReference type="NCBI Taxonomy" id="115783"/>
    <lineage>
        <taxon>Bacteria</taxon>
        <taxon>Pseudomonadati</taxon>
        <taxon>Thermodesulfobacteriota</taxon>
        <taxon>Desulfuromonadia</taxon>
        <taxon>Geobacterales</taxon>
        <taxon>Geobacteraceae</taxon>
        <taxon>Trichlorobacter</taxon>
    </lineage>
</organism>
<gene>
    <name evidence="2" type="ORF">SAMN02745119_00611</name>
</gene>
<dbReference type="Proteomes" id="UP000190102">
    <property type="component" value="Unassembled WGS sequence"/>
</dbReference>
<sequence length="164" mass="17970">MKKALITIGMLTMSGCALLNPYESSFSCPETSNGKCVSVQTAYKESTAIPGKSSEAPAEHKEDDCNADSAAAGLCTEGKKDISLHPSAKENGTYNRYQSALFDKFSGLLKEPVTPVVAPPKTMRVLLLPYTGQDNEFYMLRYVYFFVDEPRWLMGDSVTSGEED</sequence>
<dbReference type="Pfam" id="PF09676">
    <property type="entry name" value="TraV"/>
    <property type="match status" value="1"/>
</dbReference>
<keyword evidence="3" id="KW-1185">Reference proteome</keyword>
<keyword evidence="1" id="KW-0732">Signal</keyword>
<dbReference type="EMBL" id="FUWR01000001">
    <property type="protein sequence ID" value="SJZ43573.1"/>
    <property type="molecule type" value="Genomic_DNA"/>
</dbReference>
<accession>A0A1T4KMH8</accession>
<feature type="chain" id="PRO_5012775189" evidence="1">
    <location>
        <begin position="20"/>
        <end position="164"/>
    </location>
</feature>
<reference evidence="3" key="1">
    <citation type="submission" date="2017-02" db="EMBL/GenBank/DDBJ databases">
        <authorList>
            <person name="Varghese N."/>
            <person name="Submissions S."/>
        </authorList>
    </citation>
    <scope>NUCLEOTIDE SEQUENCE [LARGE SCALE GENOMIC DNA]</scope>
    <source>
        <strain evidence="3">ATCC BAA-34</strain>
    </source>
</reference>
<dbReference type="OrthoDB" id="7448867at2"/>
<dbReference type="PROSITE" id="PS51257">
    <property type="entry name" value="PROKAR_LIPOPROTEIN"/>
    <property type="match status" value="1"/>
</dbReference>
<dbReference type="AlphaFoldDB" id="A0A1T4KMH8"/>
<dbReference type="STRING" id="115783.SAMN02745119_00611"/>
<dbReference type="RefSeq" id="WP_078788892.1">
    <property type="nucleotide sequence ID" value="NZ_FUWR01000001.1"/>
</dbReference>
<dbReference type="InterPro" id="IPR014118">
    <property type="entry name" value="T4SS_TraV"/>
</dbReference>
<feature type="signal peptide" evidence="1">
    <location>
        <begin position="1"/>
        <end position="19"/>
    </location>
</feature>
<evidence type="ECO:0000256" key="1">
    <source>
        <dbReference type="SAM" id="SignalP"/>
    </source>
</evidence>
<protein>
    <submittedName>
        <fullName evidence="2">Conjugal transfer pilus assembly protein TraV</fullName>
    </submittedName>
</protein>
<evidence type="ECO:0000313" key="3">
    <source>
        <dbReference type="Proteomes" id="UP000190102"/>
    </source>
</evidence>
<name>A0A1T4KMH8_9BACT</name>
<proteinExistence type="predicted"/>
<evidence type="ECO:0000313" key="2">
    <source>
        <dbReference type="EMBL" id="SJZ43573.1"/>
    </source>
</evidence>